<organism evidence="2 3">
    <name type="scientific">Torque teno felis virus 2</name>
    <dbReference type="NCBI Taxonomy" id="2065043"/>
    <lineage>
        <taxon>Viruses</taxon>
        <taxon>Monodnaviria</taxon>
        <taxon>Shotokuvirae</taxon>
        <taxon>Commensaviricota</taxon>
        <taxon>Cardeaviricetes</taxon>
        <taxon>Sanitavirales</taxon>
        <taxon>Anelloviridae</taxon>
        <taxon>Etatorquevirus</taxon>
        <taxon>Etatorquevirus felid2</taxon>
    </lineage>
</organism>
<feature type="compositionally biased region" description="Low complexity" evidence="1">
    <location>
        <begin position="132"/>
        <end position="146"/>
    </location>
</feature>
<keyword evidence="3" id="KW-1185">Reference proteome</keyword>
<evidence type="ECO:0000313" key="3">
    <source>
        <dbReference type="Proteomes" id="UP000232604"/>
    </source>
</evidence>
<evidence type="ECO:0000256" key="1">
    <source>
        <dbReference type="SAM" id="MobiDB-lite"/>
    </source>
</evidence>
<reference evidence="2 3" key="1">
    <citation type="journal article" date="2007" name="J. Gen. Virol.">
        <title>Circular genomes related to anelloviruses identified in human and animal samples by using a combined rolling-circle amplification/sequence-independent single primer amplification approach.</title>
        <authorList>
            <person name="Biagini P."/>
            <person name="Uch R."/>
            <person name="Belhouchet M."/>
            <person name="Attoui H."/>
            <person name="Cantaloube J.F."/>
            <person name="Brisbarre N."/>
            <person name="de Micco P."/>
        </authorList>
    </citation>
    <scope>NUCLEOTIDE SEQUENCE [LARGE SCALE GENOMIC DNA]</scope>
    <source>
        <strain evidence="2">PRA1</strain>
    </source>
</reference>
<feature type="region of interest" description="Disordered" evidence="1">
    <location>
        <begin position="132"/>
        <end position="183"/>
    </location>
</feature>
<dbReference type="Proteomes" id="UP000232604">
    <property type="component" value="Segment"/>
</dbReference>
<dbReference type="RefSeq" id="YP_009505749.1">
    <property type="nucleotide sequence ID" value="NC_038349.1"/>
</dbReference>
<proteinExistence type="predicted"/>
<dbReference type="KEGG" id="vg:37616661"/>
<dbReference type="GeneID" id="37616661"/>
<sequence length="183" mass="20285">MKTFLPLLAGTGVLFFPLSMVTTQKPVYFLNTNYSLSLSEMQYGDRCRETISKMASLTSPRVPLPAVRLTPQPLIKRPEKESVGQRLKQISGILTSTPMESSQAPLIEELLMIIQDLSDANWKTSNDLDLSMTESSMSSQSSTSSSDWELTPPPPPPQGGIKPLKASEKTKHLRFTPFVKTIQ</sequence>
<protein>
    <submittedName>
        <fullName evidence="2">ORF3</fullName>
    </submittedName>
</protein>
<dbReference type="EMBL" id="EF538877">
    <property type="protein sequence ID" value="ABU55882.1"/>
    <property type="molecule type" value="Genomic_DNA"/>
</dbReference>
<accession>A8DMP8</accession>
<name>A8DMP8_9VIRU</name>
<evidence type="ECO:0000313" key="2">
    <source>
        <dbReference type="EMBL" id="ABU55882.1"/>
    </source>
</evidence>